<proteinExistence type="inferred from homology"/>
<evidence type="ECO:0000256" key="3">
    <source>
        <dbReference type="ARBA" id="ARBA00022448"/>
    </source>
</evidence>
<gene>
    <name evidence="8" type="ORF">V6242_11780</name>
</gene>
<organism evidence="8 9">
    <name type="scientific">Marinomonas arenicola</name>
    <dbReference type="NCBI Taxonomy" id="569601"/>
    <lineage>
        <taxon>Bacteria</taxon>
        <taxon>Pseudomonadati</taxon>
        <taxon>Pseudomonadota</taxon>
        <taxon>Gammaproteobacteria</taxon>
        <taxon>Oceanospirillales</taxon>
        <taxon>Oceanospirillaceae</taxon>
        <taxon>Marinomonas</taxon>
    </lineage>
</organism>
<dbReference type="InterPro" id="IPR058626">
    <property type="entry name" value="MdtA-like_b-barrel"/>
</dbReference>
<dbReference type="PANTHER" id="PTHR30469:SF20">
    <property type="entry name" value="EFFLUX RND TRANSPORTER PERIPLASMIC ADAPTOR SUBUNIT"/>
    <property type="match status" value="1"/>
</dbReference>
<dbReference type="Gene3D" id="2.40.30.170">
    <property type="match status" value="1"/>
</dbReference>
<dbReference type="InterPro" id="IPR058625">
    <property type="entry name" value="MdtA-like_BSH"/>
</dbReference>
<evidence type="ECO:0000313" key="8">
    <source>
        <dbReference type="EMBL" id="MEL0613826.1"/>
    </source>
</evidence>
<keyword evidence="3" id="KW-0813">Transport</keyword>
<keyword evidence="4" id="KW-0732">Signal</keyword>
<dbReference type="InterPro" id="IPR058627">
    <property type="entry name" value="MdtA-like_C"/>
</dbReference>
<evidence type="ECO:0000259" key="7">
    <source>
        <dbReference type="Pfam" id="PF25967"/>
    </source>
</evidence>
<evidence type="ECO:0000256" key="1">
    <source>
        <dbReference type="ARBA" id="ARBA00004236"/>
    </source>
</evidence>
<evidence type="ECO:0000313" key="9">
    <source>
        <dbReference type="Proteomes" id="UP001379949"/>
    </source>
</evidence>
<feature type="signal peptide" evidence="4">
    <location>
        <begin position="1"/>
        <end position="26"/>
    </location>
</feature>
<name>A0ABU9G746_9GAMM</name>
<dbReference type="InterPro" id="IPR006143">
    <property type="entry name" value="RND_pump_MFP"/>
</dbReference>
<feature type="chain" id="PRO_5046120459" evidence="4">
    <location>
        <begin position="27"/>
        <end position="370"/>
    </location>
</feature>
<dbReference type="Pfam" id="PF25967">
    <property type="entry name" value="RND-MFP_C"/>
    <property type="match status" value="1"/>
</dbReference>
<dbReference type="Gene3D" id="2.40.50.100">
    <property type="match status" value="2"/>
</dbReference>
<dbReference type="PROSITE" id="PS51257">
    <property type="entry name" value="PROKAR_LIPOPROTEIN"/>
    <property type="match status" value="1"/>
</dbReference>
<dbReference type="NCBIfam" id="TIGR01730">
    <property type="entry name" value="RND_mfp"/>
    <property type="match status" value="1"/>
</dbReference>
<evidence type="ECO:0000256" key="4">
    <source>
        <dbReference type="SAM" id="SignalP"/>
    </source>
</evidence>
<dbReference type="Pfam" id="PF25944">
    <property type="entry name" value="Beta-barrel_RND"/>
    <property type="match status" value="1"/>
</dbReference>
<feature type="domain" description="Multidrug resistance protein MdtA-like beta-barrel" evidence="6">
    <location>
        <begin position="198"/>
        <end position="278"/>
    </location>
</feature>
<comment type="caution">
    <text evidence="8">The sequence shown here is derived from an EMBL/GenBank/DDBJ whole genome shotgun (WGS) entry which is preliminary data.</text>
</comment>
<feature type="domain" description="Multidrug resistance protein MdtA-like barrel-sandwich hybrid" evidence="5">
    <location>
        <begin position="67"/>
        <end position="190"/>
    </location>
</feature>
<dbReference type="Proteomes" id="UP001379949">
    <property type="component" value="Unassembled WGS sequence"/>
</dbReference>
<evidence type="ECO:0000259" key="5">
    <source>
        <dbReference type="Pfam" id="PF25917"/>
    </source>
</evidence>
<accession>A0ABU9G746</accession>
<comment type="similarity">
    <text evidence="2">Belongs to the membrane fusion protein (MFP) (TC 8.A.1) family.</text>
</comment>
<reference evidence="8 9" key="1">
    <citation type="submission" date="2024-02" db="EMBL/GenBank/DDBJ databases">
        <title>Bacteria isolated from the canopy kelp, Nereocystis luetkeana.</title>
        <authorList>
            <person name="Pfister C.A."/>
            <person name="Younker I.T."/>
            <person name="Light S.H."/>
        </authorList>
    </citation>
    <scope>NUCLEOTIDE SEQUENCE [LARGE SCALE GENOMIC DNA]</scope>
    <source>
        <strain evidence="8 9">TI.4.07</strain>
    </source>
</reference>
<comment type="subcellular location">
    <subcellularLocation>
        <location evidence="1">Cell membrane</location>
    </subcellularLocation>
</comment>
<dbReference type="SUPFAM" id="SSF111369">
    <property type="entry name" value="HlyD-like secretion proteins"/>
    <property type="match status" value="1"/>
</dbReference>
<dbReference type="PANTHER" id="PTHR30469">
    <property type="entry name" value="MULTIDRUG RESISTANCE PROTEIN MDTA"/>
    <property type="match status" value="1"/>
</dbReference>
<evidence type="ECO:0000259" key="6">
    <source>
        <dbReference type="Pfam" id="PF25944"/>
    </source>
</evidence>
<keyword evidence="9" id="KW-1185">Reference proteome</keyword>
<feature type="domain" description="Multidrug resistance protein MdtA-like C-terminal permuted SH3" evidence="7">
    <location>
        <begin position="288"/>
        <end position="353"/>
    </location>
</feature>
<dbReference type="EMBL" id="JBAKAR010000009">
    <property type="protein sequence ID" value="MEL0613826.1"/>
    <property type="molecule type" value="Genomic_DNA"/>
</dbReference>
<dbReference type="Pfam" id="PF25917">
    <property type="entry name" value="BSH_RND"/>
    <property type="match status" value="1"/>
</dbReference>
<dbReference type="RefSeq" id="WP_341567494.1">
    <property type="nucleotide sequence ID" value="NZ_JBAKAR010000009.1"/>
</dbReference>
<sequence length="370" mass="40793">MKRFKRKQYGTLAILMLSLLLTACSADNEDTSAVKEVVRPVKLITIGSTEAINIRRFPAELKASEDADLALRVGGQLMKLNVVDGQRVKKGELLAALDPTDYKLQVELAQANQDLAKAQFDRIQIMLKRNATSKSQFDEAKATLAQADNALESAKNQLKYTKLYAPFDGVISSTSTENFQYVSATQTLMHIQDLNNLEVEFQVPESLVVSIKSTQTDYQPNVVIDVAPNEVFHGTYKEHKTTPDPSTMAYDVTLHLIRNDANQHTLLPGMTANVDMDLSKLLGITKHIIVPVEAVVQSENTQTGKAESTVWVFQPDTQTVTKRAVTLGTLKDSMIEIRSGLSSGEQIVAAGVDGLTTSMKVRPWTRERGL</sequence>
<dbReference type="Gene3D" id="2.40.420.20">
    <property type="match status" value="1"/>
</dbReference>
<protein>
    <submittedName>
        <fullName evidence="8">Efflux RND transporter periplasmic adaptor subunit</fullName>
    </submittedName>
</protein>
<evidence type="ECO:0000256" key="2">
    <source>
        <dbReference type="ARBA" id="ARBA00009477"/>
    </source>
</evidence>